<evidence type="ECO:0000256" key="1">
    <source>
        <dbReference type="ARBA" id="ARBA00004141"/>
    </source>
</evidence>
<dbReference type="GO" id="GO:0055085">
    <property type="term" value="P:transmembrane transport"/>
    <property type="evidence" value="ECO:0007669"/>
    <property type="project" value="InterPro"/>
</dbReference>
<dbReference type="InterPro" id="IPR004680">
    <property type="entry name" value="Cit_transptr-like_dom"/>
</dbReference>
<feature type="transmembrane region" description="Helical" evidence="6">
    <location>
        <begin position="399"/>
        <end position="421"/>
    </location>
</feature>
<comment type="subcellular location">
    <subcellularLocation>
        <location evidence="1">Membrane</location>
        <topology evidence="1">Multi-pass membrane protein</topology>
    </subcellularLocation>
</comment>
<evidence type="ECO:0000259" key="8">
    <source>
        <dbReference type="Pfam" id="PF07158"/>
    </source>
</evidence>
<keyword evidence="10" id="KW-1185">Reference proteome</keyword>
<sequence>MAIAASIALGYKTKINTGFFAMGFAYFIGCFVLDMSASAVIKTWPIKIFFIIFSVSIFYNFAINNGTLDKLAQHLLYRTRKVPQLLPLAIFISATIIAGLGAGYYSVLAFFGPITLILCEKTKLNKLTGIMAVNFGCLAGSNFMTSASGIIFSGLIESAGYAQDAFAYTFTIFSISVVIPLIVLTTLTITGRHQIDTSSFSSVLPEPFTKQQAYMLKLIVLMVATVLFFPIMHKIFPGNETITFMNSKINIALIAIVFSIIALLMRLGDQKDIIANVPWPTMIMICGVGMLISIAIKAGTIELLANWISGNIPNLFVPVVLCLVGGCMSLFASTLGVVAPALFPIIPAIALSTQLNPAILFTTIIIGAQATCLSPFSSGGSLILSAEREEHKDVLFNQLLFKGAPSILFISTLFCMAISAML</sequence>
<feature type="transmembrane region" description="Helical" evidence="6">
    <location>
        <begin position="248"/>
        <end position="265"/>
    </location>
</feature>
<evidence type="ECO:0000256" key="3">
    <source>
        <dbReference type="ARBA" id="ARBA00022692"/>
    </source>
</evidence>
<dbReference type="Pfam" id="PF03600">
    <property type="entry name" value="CitMHS"/>
    <property type="match status" value="1"/>
</dbReference>
<feature type="transmembrane region" description="Helical" evidence="6">
    <location>
        <begin position="19"/>
        <end position="41"/>
    </location>
</feature>
<name>A0A4R1K483_9GAMM</name>
<dbReference type="Pfam" id="PF07158">
    <property type="entry name" value="MatC_N"/>
    <property type="match status" value="1"/>
</dbReference>
<evidence type="ECO:0000313" key="10">
    <source>
        <dbReference type="Proteomes" id="UP000295565"/>
    </source>
</evidence>
<evidence type="ECO:0000256" key="2">
    <source>
        <dbReference type="ARBA" id="ARBA00022448"/>
    </source>
</evidence>
<feature type="transmembrane region" description="Helical" evidence="6">
    <location>
        <begin position="88"/>
        <end position="119"/>
    </location>
</feature>
<organism evidence="9 10">
    <name type="scientific">Celerinatantimonas diazotrophica</name>
    <dbReference type="NCBI Taxonomy" id="412034"/>
    <lineage>
        <taxon>Bacteria</taxon>
        <taxon>Pseudomonadati</taxon>
        <taxon>Pseudomonadota</taxon>
        <taxon>Gammaproteobacteria</taxon>
        <taxon>Celerinatantimonadaceae</taxon>
        <taxon>Celerinatantimonas</taxon>
    </lineage>
</organism>
<feature type="transmembrane region" description="Helical" evidence="6">
    <location>
        <begin position="214"/>
        <end position="236"/>
    </location>
</feature>
<feature type="domain" description="Dicarboxylate carrier MatC N-terminal" evidence="8">
    <location>
        <begin position="2"/>
        <end position="141"/>
    </location>
</feature>
<evidence type="ECO:0000256" key="6">
    <source>
        <dbReference type="SAM" id="Phobius"/>
    </source>
</evidence>
<dbReference type="Proteomes" id="UP000295565">
    <property type="component" value="Unassembled WGS sequence"/>
</dbReference>
<accession>A0A4R1K483</accession>
<evidence type="ECO:0000259" key="7">
    <source>
        <dbReference type="Pfam" id="PF03600"/>
    </source>
</evidence>
<proteinExistence type="predicted"/>
<feature type="transmembrane region" description="Helical" evidence="6">
    <location>
        <begin position="316"/>
        <end position="346"/>
    </location>
</feature>
<keyword evidence="4 6" id="KW-1133">Transmembrane helix</keyword>
<comment type="caution">
    <text evidence="9">The sequence shown here is derived from an EMBL/GenBank/DDBJ whole genome shotgun (WGS) entry which is preliminary data.</text>
</comment>
<feature type="transmembrane region" description="Helical" evidence="6">
    <location>
        <begin position="165"/>
        <end position="189"/>
    </location>
</feature>
<evidence type="ECO:0000256" key="5">
    <source>
        <dbReference type="ARBA" id="ARBA00023136"/>
    </source>
</evidence>
<feature type="transmembrane region" description="Helical" evidence="6">
    <location>
        <begin position="358"/>
        <end position="379"/>
    </location>
</feature>
<feature type="transmembrane region" description="Helical" evidence="6">
    <location>
        <begin position="277"/>
        <end position="296"/>
    </location>
</feature>
<feature type="transmembrane region" description="Helical" evidence="6">
    <location>
        <begin position="131"/>
        <end position="153"/>
    </location>
</feature>
<gene>
    <name evidence="9" type="ORF">EV690_1094</name>
</gene>
<feature type="transmembrane region" description="Helical" evidence="6">
    <location>
        <begin position="48"/>
        <end position="68"/>
    </location>
</feature>
<keyword evidence="2" id="KW-0813">Transport</keyword>
<evidence type="ECO:0000313" key="9">
    <source>
        <dbReference type="EMBL" id="TCK58935.1"/>
    </source>
</evidence>
<reference evidence="9 10" key="1">
    <citation type="submission" date="2019-03" db="EMBL/GenBank/DDBJ databases">
        <title>Genomic Encyclopedia of Type Strains, Phase IV (KMG-IV): sequencing the most valuable type-strain genomes for metagenomic binning, comparative biology and taxonomic classification.</title>
        <authorList>
            <person name="Goeker M."/>
        </authorList>
    </citation>
    <scope>NUCLEOTIDE SEQUENCE [LARGE SCALE GENOMIC DNA]</scope>
    <source>
        <strain evidence="9 10">DSM 18577</strain>
    </source>
</reference>
<protein>
    <submittedName>
        <fullName evidence="9">UIT1 family transporter</fullName>
    </submittedName>
</protein>
<dbReference type="InterPro" id="IPR009827">
    <property type="entry name" value="MatC_N"/>
</dbReference>
<feature type="domain" description="Citrate transporter-like" evidence="7">
    <location>
        <begin position="243"/>
        <end position="414"/>
    </location>
</feature>
<evidence type="ECO:0000256" key="4">
    <source>
        <dbReference type="ARBA" id="ARBA00022989"/>
    </source>
</evidence>
<dbReference type="AlphaFoldDB" id="A0A4R1K483"/>
<keyword evidence="3 6" id="KW-0812">Transmembrane</keyword>
<dbReference type="EMBL" id="SMGD01000011">
    <property type="protein sequence ID" value="TCK58935.1"/>
    <property type="molecule type" value="Genomic_DNA"/>
</dbReference>
<keyword evidence="5 6" id="KW-0472">Membrane</keyword>
<dbReference type="GO" id="GO:0016020">
    <property type="term" value="C:membrane"/>
    <property type="evidence" value="ECO:0007669"/>
    <property type="project" value="UniProtKB-SubCell"/>
</dbReference>